<dbReference type="NCBIfam" id="TIGR00966">
    <property type="entry name" value="transloc_SecF"/>
    <property type="match status" value="1"/>
</dbReference>
<keyword evidence="6 9" id="KW-1133">Transmembrane helix</keyword>
<dbReference type="EMBL" id="VXOY01000021">
    <property type="protein sequence ID" value="MYE38373.1"/>
    <property type="molecule type" value="Genomic_DNA"/>
</dbReference>
<dbReference type="InterPro" id="IPR022813">
    <property type="entry name" value="SecD/SecF_arch_bac"/>
</dbReference>
<dbReference type="Pfam" id="PF07549">
    <property type="entry name" value="Sec_GG"/>
    <property type="match status" value="1"/>
</dbReference>
<evidence type="ECO:0000256" key="5">
    <source>
        <dbReference type="ARBA" id="ARBA00022927"/>
    </source>
</evidence>
<keyword evidence="3 9" id="KW-1003">Cell membrane</keyword>
<reference evidence="11 12" key="1">
    <citation type="submission" date="2019-09" db="EMBL/GenBank/DDBJ databases">
        <title>Characterisation of the sponge microbiome using genome-centric metagenomics.</title>
        <authorList>
            <person name="Engelberts J.P."/>
            <person name="Robbins S.J."/>
            <person name="De Goeij J.M."/>
            <person name="Aranda M."/>
            <person name="Bell S.C."/>
            <person name="Webster N.S."/>
        </authorList>
    </citation>
    <scope>NUCLEOTIDE SEQUENCE [LARGE SCALE GENOMIC DNA]</scope>
    <source>
        <strain evidence="11">SB0662_bin_43</strain>
    </source>
</reference>
<evidence type="ECO:0000256" key="9">
    <source>
        <dbReference type="HAMAP-Rule" id="MF_01464"/>
    </source>
</evidence>
<dbReference type="GO" id="GO:0015450">
    <property type="term" value="F:protein-transporting ATPase activity"/>
    <property type="evidence" value="ECO:0007669"/>
    <property type="project" value="InterPro"/>
</dbReference>
<comment type="subcellular location">
    <subcellularLocation>
        <location evidence="1 9">Cell membrane</location>
        <topology evidence="1 9">Multi-pass membrane protein</topology>
    </subcellularLocation>
</comment>
<keyword evidence="5 9" id="KW-0653">Protein transport</keyword>
<evidence type="ECO:0000256" key="1">
    <source>
        <dbReference type="ARBA" id="ARBA00004651"/>
    </source>
</evidence>
<dbReference type="InterPro" id="IPR048634">
    <property type="entry name" value="SecD_SecF_C"/>
</dbReference>
<organism evidence="11 12">
    <name type="scientific">Candidatus Spechtbacteria bacterium SB0662_bin_43</name>
    <dbReference type="NCBI Taxonomy" id="2604897"/>
    <lineage>
        <taxon>Bacteria</taxon>
        <taxon>Candidatus Spechtiibacteriota</taxon>
    </lineage>
</organism>
<dbReference type="Pfam" id="PF02355">
    <property type="entry name" value="SecD_SecF_C"/>
    <property type="match status" value="1"/>
</dbReference>
<feature type="transmembrane region" description="Helical" evidence="9">
    <location>
        <begin position="155"/>
        <end position="180"/>
    </location>
</feature>
<keyword evidence="2 9" id="KW-0813">Transport</keyword>
<comment type="function">
    <text evidence="9">Part of the Sec protein translocase complex. Interacts with the SecYEG preprotein conducting channel. SecDF uses the proton motive force (PMF) to complete protein translocation after the ATP-dependent function of SecA.</text>
</comment>
<gene>
    <name evidence="9 11" type="primary">secF</name>
    <name evidence="11" type="ORF">F4X82_02570</name>
</gene>
<dbReference type="InterPro" id="IPR022645">
    <property type="entry name" value="SecD/SecF_bac"/>
</dbReference>
<dbReference type="InterPro" id="IPR005665">
    <property type="entry name" value="SecF_bac"/>
</dbReference>
<dbReference type="AlphaFoldDB" id="A0A845DM16"/>
<feature type="transmembrane region" description="Helical" evidence="9">
    <location>
        <begin position="124"/>
        <end position="143"/>
    </location>
</feature>
<evidence type="ECO:0000256" key="2">
    <source>
        <dbReference type="ARBA" id="ARBA00022448"/>
    </source>
</evidence>
<sequence>MITKLSTYFYSFSAFLIGTSIVVVLYLGLPLGIDFTGGSELEIRGTQDVALVEEVFAEHSLTPRIQTSKIQATGETSLIIRFPEISEEMRQAIVQDLTRRNESITQDRFESIGPVIGNETQEKSIIAVALVLCAILVYVAFAFRKLSYPISSWKYGVVALIALFHDILITVGVVALIAHFTDRDLGVPFIAALLTVLGYSVNDTIVIFDRIRENFLNSTKAYRNFRSVVDKSVRETLVRSLNSSLTTICVLVAILVFGGESMFIFMATLIIGISVGTYSSIALASPLLASLAHREQKMK</sequence>
<proteinExistence type="inferred from homology"/>
<comment type="subunit">
    <text evidence="9">Forms a complex with SecD. Part of the essential Sec protein translocation apparatus which comprises SecA, SecYEG and auxiliary proteins SecDF. Other proteins may also be involved.</text>
</comment>
<evidence type="ECO:0000313" key="11">
    <source>
        <dbReference type="EMBL" id="MYE38373.1"/>
    </source>
</evidence>
<dbReference type="InterPro" id="IPR022646">
    <property type="entry name" value="SecD/SecF_CS"/>
</dbReference>
<dbReference type="GO" id="GO:0005886">
    <property type="term" value="C:plasma membrane"/>
    <property type="evidence" value="ECO:0007669"/>
    <property type="project" value="UniProtKB-SubCell"/>
</dbReference>
<evidence type="ECO:0000256" key="3">
    <source>
        <dbReference type="ARBA" id="ARBA00022475"/>
    </source>
</evidence>
<evidence type="ECO:0000259" key="10">
    <source>
        <dbReference type="Pfam" id="PF02355"/>
    </source>
</evidence>
<evidence type="ECO:0000256" key="8">
    <source>
        <dbReference type="ARBA" id="ARBA00023136"/>
    </source>
</evidence>
<evidence type="ECO:0000313" key="12">
    <source>
        <dbReference type="Proteomes" id="UP000449092"/>
    </source>
</evidence>
<dbReference type="PANTHER" id="PTHR30081">
    <property type="entry name" value="PROTEIN-EXPORT MEMBRANE PROTEIN SEC"/>
    <property type="match status" value="1"/>
</dbReference>
<dbReference type="GO" id="GO:0006605">
    <property type="term" value="P:protein targeting"/>
    <property type="evidence" value="ECO:0007669"/>
    <property type="project" value="UniProtKB-UniRule"/>
</dbReference>
<keyword evidence="4 9" id="KW-0812">Transmembrane</keyword>
<feature type="transmembrane region" description="Helical" evidence="9">
    <location>
        <begin position="186"/>
        <end position="208"/>
    </location>
</feature>
<accession>A0A845DM16</accession>
<dbReference type="GO" id="GO:0043952">
    <property type="term" value="P:protein transport by the Sec complex"/>
    <property type="evidence" value="ECO:0007669"/>
    <property type="project" value="UniProtKB-UniRule"/>
</dbReference>
<dbReference type="GO" id="GO:0065002">
    <property type="term" value="P:intracellular protein transmembrane transport"/>
    <property type="evidence" value="ECO:0007669"/>
    <property type="project" value="UniProtKB-UniRule"/>
</dbReference>
<feature type="transmembrane region" description="Helical" evidence="9">
    <location>
        <begin position="7"/>
        <end position="29"/>
    </location>
</feature>
<feature type="domain" description="Protein export membrane protein SecD/SecF C-terminal" evidence="10">
    <location>
        <begin position="98"/>
        <end position="292"/>
    </location>
</feature>
<comment type="caution">
    <text evidence="11">The sequence shown here is derived from an EMBL/GenBank/DDBJ whole genome shotgun (WGS) entry which is preliminary data.</text>
</comment>
<feature type="transmembrane region" description="Helical" evidence="9">
    <location>
        <begin position="263"/>
        <end position="289"/>
    </location>
</feature>
<protein>
    <recommendedName>
        <fullName evidence="9">Protein-export membrane protein SecF</fullName>
    </recommendedName>
</protein>
<dbReference type="PANTHER" id="PTHR30081:SF8">
    <property type="entry name" value="PROTEIN TRANSLOCASE SUBUNIT SECF"/>
    <property type="match status" value="1"/>
</dbReference>
<keyword evidence="8 9" id="KW-0472">Membrane</keyword>
<dbReference type="Proteomes" id="UP000449092">
    <property type="component" value="Unassembled WGS sequence"/>
</dbReference>
<comment type="similarity">
    <text evidence="9">Belongs to the SecD/SecF family. SecF subfamily.</text>
</comment>
<evidence type="ECO:0000256" key="4">
    <source>
        <dbReference type="ARBA" id="ARBA00022692"/>
    </source>
</evidence>
<keyword evidence="7 9" id="KW-0811">Translocation</keyword>
<evidence type="ECO:0000256" key="7">
    <source>
        <dbReference type="ARBA" id="ARBA00023010"/>
    </source>
</evidence>
<feature type="transmembrane region" description="Helical" evidence="9">
    <location>
        <begin position="236"/>
        <end position="257"/>
    </location>
</feature>
<dbReference type="Gene3D" id="1.20.1640.10">
    <property type="entry name" value="Multidrug efflux transporter AcrB transmembrane domain"/>
    <property type="match status" value="1"/>
</dbReference>
<dbReference type="HAMAP" id="MF_01464_B">
    <property type="entry name" value="SecF_B"/>
    <property type="match status" value="1"/>
</dbReference>
<dbReference type="SUPFAM" id="SSF82866">
    <property type="entry name" value="Multidrug efflux transporter AcrB transmembrane domain"/>
    <property type="match status" value="1"/>
</dbReference>
<evidence type="ECO:0000256" key="6">
    <source>
        <dbReference type="ARBA" id="ARBA00022989"/>
    </source>
</evidence>
<dbReference type="PRINTS" id="PR01755">
    <property type="entry name" value="SECFTRNLCASE"/>
</dbReference>
<name>A0A845DM16_9BACT</name>